<organism evidence="1 2">
    <name type="scientific">Tritonibacter litoralis</name>
    <dbReference type="NCBI Taxonomy" id="2662264"/>
    <lineage>
        <taxon>Bacteria</taxon>
        <taxon>Pseudomonadati</taxon>
        <taxon>Pseudomonadota</taxon>
        <taxon>Alphaproteobacteria</taxon>
        <taxon>Rhodobacterales</taxon>
        <taxon>Paracoccaceae</taxon>
        <taxon>Tritonibacter</taxon>
    </lineage>
</organism>
<dbReference type="Proteomes" id="UP000444174">
    <property type="component" value="Unassembled WGS sequence"/>
</dbReference>
<comment type="caution">
    <text evidence="1">The sequence shown here is derived from an EMBL/GenBank/DDBJ whole genome shotgun (WGS) entry which is preliminary data.</text>
</comment>
<dbReference type="AlphaFoldDB" id="A0A843YGH5"/>
<dbReference type="SUPFAM" id="SSF81606">
    <property type="entry name" value="PP2C-like"/>
    <property type="match status" value="1"/>
</dbReference>
<sequence length="274" mass="29132">MYFETLQSISLNGKIDTPNDDRVGSSAQRAWVVDGATDLGEPGLLGSQGGAAWLSTAASLGFSTVTGADVNATCHAMFDFVADRFEAERQRPVVAAWELPKAAFAVVQLVQDQLEAAWAADCPVLLAHQDGVDWATAAPNTSVEVADAAALGIGTSGAPVLEGAVLEDRRQQRMRPNHTALSPDADASARITQIKKRLVRPGDEVLVMSDGFSALVSDYAAYDAAGLMAALRVKGLAQLAEEIREIETADAACTRFPRFKTSDDATAIWLRVRD</sequence>
<gene>
    <name evidence="1" type="ORF">GFB49_10670</name>
</gene>
<dbReference type="Gene3D" id="3.60.40.10">
    <property type="entry name" value="PPM-type phosphatase domain"/>
    <property type="match status" value="1"/>
</dbReference>
<protein>
    <recommendedName>
        <fullName evidence="3">Protein phosphatase 2C</fullName>
    </recommendedName>
</protein>
<accession>A0A843YGH5</accession>
<dbReference type="RefSeq" id="WP_153215850.1">
    <property type="nucleotide sequence ID" value="NZ_WIBF01000005.1"/>
</dbReference>
<name>A0A843YGH5_9RHOB</name>
<keyword evidence="2" id="KW-1185">Reference proteome</keyword>
<evidence type="ECO:0008006" key="3">
    <source>
        <dbReference type="Google" id="ProtNLM"/>
    </source>
</evidence>
<evidence type="ECO:0000313" key="1">
    <source>
        <dbReference type="EMBL" id="MQQ08918.1"/>
    </source>
</evidence>
<dbReference type="EMBL" id="WIBF01000005">
    <property type="protein sequence ID" value="MQQ08918.1"/>
    <property type="molecule type" value="Genomic_DNA"/>
</dbReference>
<evidence type="ECO:0000313" key="2">
    <source>
        <dbReference type="Proteomes" id="UP000444174"/>
    </source>
</evidence>
<proteinExistence type="predicted"/>
<reference evidence="1 2" key="1">
    <citation type="submission" date="2019-10" db="EMBL/GenBank/DDBJ databases">
        <title>Epibacterium sp. nov., isolated from seawater.</title>
        <authorList>
            <person name="Zhang X."/>
            <person name="Li N."/>
        </authorList>
    </citation>
    <scope>NUCLEOTIDE SEQUENCE [LARGE SCALE GENOMIC DNA]</scope>
    <source>
        <strain evidence="1 2">SM1979</strain>
    </source>
</reference>
<dbReference type="InterPro" id="IPR036457">
    <property type="entry name" value="PPM-type-like_dom_sf"/>
</dbReference>